<dbReference type="Proteomes" id="UP000250266">
    <property type="component" value="Unassembled WGS sequence"/>
</dbReference>
<feature type="region of interest" description="Disordered" evidence="1">
    <location>
        <begin position="157"/>
        <end position="207"/>
    </location>
</feature>
<organism evidence="2 3">
    <name type="scientific">Lepidopterella palustris CBS 459.81</name>
    <dbReference type="NCBI Taxonomy" id="1314670"/>
    <lineage>
        <taxon>Eukaryota</taxon>
        <taxon>Fungi</taxon>
        <taxon>Dikarya</taxon>
        <taxon>Ascomycota</taxon>
        <taxon>Pezizomycotina</taxon>
        <taxon>Dothideomycetes</taxon>
        <taxon>Pleosporomycetidae</taxon>
        <taxon>Mytilinidiales</taxon>
        <taxon>Argynnaceae</taxon>
        <taxon>Lepidopterella</taxon>
    </lineage>
</organism>
<gene>
    <name evidence="2" type="ORF">K432DRAFT_400129</name>
</gene>
<name>A0A8E2EKI9_9PEZI</name>
<feature type="compositionally biased region" description="Low complexity" evidence="1">
    <location>
        <begin position="338"/>
        <end position="348"/>
    </location>
</feature>
<feature type="region of interest" description="Disordered" evidence="1">
    <location>
        <begin position="61"/>
        <end position="144"/>
    </location>
</feature>
<feature type="compositionally biased region" description="Polar residues" evidence="1">
    <location>
        <begin position="76"/>
        <end position="86"/>
    </location>
</feature>
<dbReference type="AlphaFoldDB" id="A0A8E2EKI9"/>
<keyword evidence="3" id="KW-1185">Reference proteome</keyword>
<dbReference type="EMBL" id="KV744816">
    <property type="protein sequence ID" value="OCK85629.1"/>
    <property type="molecule type" value="Genomic_DNA"/>
</dbReference>
<proteinExistence type="predicted"/>
<feature type="compositionally biased region" description="Basic and acidic residues" evidence="1">
    <location>
        <begin position="129"/>
        <end position="144"/>
    </location>
</feature>
<reference evidence="2 3" key="1">
    <citation type="journal article" date="2016" name="Nat. Commun.">
        <title>Ectomycorrhizal ecology is imprinted in the genome of the dominant symbiotic fungus Cenococcum geophilum.</title>
        <authorList>
            <consortium name="DOE Joint Genome Institute"/>
            <person name="Peter M."/>
            <person name="Kohler A."/>
            <person name="Ohm R.A."/>
            <person name="Kuo A."/>
            <person name="Krutzmann J."/>
            <person name="Morin E."/>
            <person name="Arend M."/>
            <person name="Barry K.W."/>
            <person name="Binder M."/>
            <person name="Choi C."/>
            <person name="Clum A."/>
            <person name="Copeland A."/>
            <person name="Grisel N."/>
            <person name="Haridas S."/>
            <person name="Kipfer T."/>
            <person name="LaButti K."/>
            <person name="Lindquist E."/>
            <person name="Lipzen A."/>
            <person name="Maire R."/>
            <person name="Meier B."/>
            <person name="Mihaltcheva S."/>
            <person name="Molinier V."/>
            <person name="Murat C."/>
            <person name="Poggeler S."/>
            <person name="Quandt C.A."/>
            <person name="Sperisen C."/>
            <person name="Tritt A."/>
            <person name="Tisserant E."/>
            <person name="Crous P.W."/>
            <person name="Henrissat B."/>
            <person name="Nehls U."/>
            <person name="Egli S."/>
            <person name="Spatafora J.W."/>
            <person name="Grigoriev I.V."/>
            <person name="Martin F.M."/>
        </authorList>
    </citation>
    <scope>NUCLEOTIDE SEQUENCE [LARGE SCALE GENOMIC DNA]</scope>
    <source>
        <strain evidence="2 3">CBS 459.81</strain>
    </source>
</reference>
<feature type="region of interest" description="Disordered" evidence="1">
    <location>
        <begin position="326"/>
        <end position="456"/>
    </location>
</feature>
<feature type="compositionally biased region" description="Polar residues" evidence="1">
    <location>
        <begin position="367"/>
        <end position="377"/>
    </location>
</feature>
<evidence type="ECO:0000313" key="3">
    <source>
        <dbReference type="Proteomes" id="UP000250266"/>
    </source>
</evidence>
<accession>A0A8E2EKI9</accession>
<feature type="compositionally biased region" description="Basic and acidic residues" evidence="1">
    <location>
        <begin position="403"/>
        <end position="412"/>
    </location>
</feature>
<evidence type="ECO:0000313" key="2">
    <source>
        <dbReference type="EMBL" id="OCK85629.1"/>
    </source>
</evidence>
<evidence type="ECO:0000256" key="1">
    <source>
        <dbReference type="SAM" id="MobiDB-lite"/>
    </source>
</evidence>
<dbReference type="OrthoDB" id="3933088at2759"/>
<protein>
    <submittedName>
        <fullName evidence="2">Uncharacterized protein</fullName>
    </submittedName>
</protein>
<sequence>MSDYGDGDYSDGDFDFDPWFYVEETYQAADDLAEHAIASPPPTYADDSSYEDWDRFDYWNDIESGSEGYDDEGYQGENSPNEVSKTGQKRKRADNASSGRKKQKMQDDKVQVSAHGPLSPTPTVLWRSQEAREQERKSKVRLFDEANEPYALLKDWRERLSEMPQPHSRPSLEPGHDSESILIVSGRSRQGSKGDPLSPSSEPVDAEMEELAAASGLVPDALMTALQNRLAESGGAFEGSDQSMLLKYAMRMMANEEESDEIVGELAEDVLNRPNDDPMAAGISSWLAQQMGTPKKGCETDPEKVQNNAAGLSSAISPFAIPVSPAVAAADQHPPTPSSTETSSNATPNKLSDALTSKTDKKLAASTVAQGKATSQSSRRKAETKTTVAPEPHPVSQLRTCKRKAEDTHEVDDGSESLPTPKRATRSYNAPTATSQTKAHQPAPARTTRSGRGRHG</sequence>
<feature type="compositionally biased region" description="Polar residues" evidence="1">
    <location>
        <begin position="426"/>
        <end position="439"/>
    </location>
</feature>